<evidence type="ECO:0000313" key="2">
    <source>
        <dbReference type="EMBL" id="KAF2493256.1"/>
    </source>
</evidence>
<dbReference type="PANTHER" id="PTHR24148">
    <property type="entry name" value="ANKYRIN REPEAT DOMAIN-CONTAINING PROTEIN 39 HOMOLOG-RELATED"/>
    <property type="match status" value="1"/>
</dbReference>
<evidence type="ECO:0000313" key="3">
    <source>
        <dbReference type="Proteomes" id="UP000799750"/>
    </source>
</evidence>
<protein>
    <submittedName>
        <fullName evidence="2">HET-domain-containing protein</fullName>
    </submittedName>
</protein>
<dbReference type="InterPro" id="IPR052895">
    <property type="entry name" value="HetReg/Transcr_Mod"/>
</dbReference>
<organism evidence="2 3">
    <name type="scientific">Lophium mytilinum</name>
    <dbReference type="NCBI Taxonomy" id="390894"/>
    <lineage>
        <taxon>Eukaryota</taxon>
        <taxon>Fungi</taxon>
        <taxon>Dikarya</taxon>
        <taxon>Ascomycota</taxon>
        <taxon>Pezizomycotina</taxon>
        <taxon>Dothideomycetes</taxon>
        <taxon>Pleosporomycetidae</taxon>
        <taxon>Mytilinidiales</taxon>
        <taxon>Mytilinidiaceae</taxon>
        <taxon>Lophium</taxon>
    </lineage>
</organism>
<proteinExistence type="predicted"/>
<dbReference type="PANTHER" id="PTHR24148:SF80">
    <property type="entry name" value="HETEROKARYON INCOMPATIBILITY DOMAIN-CONTAINING PROTEIN"/>
    <property type="match status" value="1"/>
</dbReference>
<reference evidence="2" key="1">
    <citation type="journal article" date="2020" name="Stud. Mycol.">
        <title>101 Dothideomycetes genomes: a test case for predicting lifestyles and emergence of pathogens.</title>
        <authorList>
            <person name="Haridas S."/>
            <person name="Albert R."/>
            <person name="Binder M."/>
            <person name="Bloem J."/>
            <person name="Labutti K."/>
            <person name="Salamov A."/>
            <person name="Andreopoulos B."/>
            <person name="Baker S."/>
            <person name="Barry K."/>
            <person name="Bills G."/>
            <person name="Bluhm B."/>
            <person name="Cannon C."/>
            <person name="Castanera R."/>
            <person name="Culley D."/>
            <person name="Daum C."/>
            <person name="Ezra D."/>
            <person name="Gonzalez J."/>
            <person name="Henrissat B."/>
            <person name="Kuo A."/>
            <person name="Liang C."/>
            <person name="Lipzen A."/>
            <person name="Lutzoni F."/>
            <person name="Magnuson J."/>
            <person name="Mondo S."/>
            <person name="Nolan M."/>
            <person name="Ohm R."/>
            <person name="Pangilinan J."/>
            <person name="Park H.-J."/>
            <person name="Ramirez L."/>
            <person name="Alfaro M."/>
            <person name="Sun H."/>
            <person name="Tritt A."/>
            <person name="Yoshinaga Y."/>
            <person name="Zwiers L.-H."/>
            <person name="Turgeon B."/>
            <person name="Goodwin S."/>
            <person name="Spatafora J."/>
            <person name="Crous P."/>
            <person name="Grigoriev I."/>
        </authorList>
    </citation>
    <scope>NUCLEOTIDE SEQUENCE</scope>
    <source>
        <strain evidence="2">CBS 269.34</strain>
    </source>
</reference>
<feature type="domain" description="Heterokaryon incompatibility" evidence="1">
    <location>
        <begin position="174"/>
        <end position="323"/>
    </location>
</feature>
<sequence length="482" mass="55000">MNGGRGVDRILEHGRGCALVDSQGDSLLFHRLVKESPETSLIRPLGKDQCNCYISVNTEDLGPTRQLFQSATSDGIPGILGHLNEPEKAAIRQYITSKKAGSVGREHERHSNGVYSRLDQNEIRILELYPGAFESDLRGTLHVASIDFEYVELENYRRLTNHAISLQHEKPIWYTALSYVWGAPKFDVPMFFPSGSVVNISRSLESAVRHLRTEQRSIWLWIDQICINQADTTEKEHQIPLMRLIYSHASNTVIWLGDDGEDSPSLAFETLMTVHSSLQFNDNQFAPKDFERLYLPHPDAQAWREVKQLFRRSWFRRLWVIQELLLSTEVYVKCGKVEASWEDFAAWCIDLDMSGIQRWLEADTENDTTTADSLPLLPPLGGKIAFELWLQRSNFQSFQERPPLLSTLVMSRYAQASEPKDKIYGILGIVFSEEDYSSITLSYSSDVTIREVYLEASLRTFPQSSILRLLTSVDHEVPLVPS</sequence>
<keyword evidence="3" id="KW-1185">Reference proteome</keyword>
<dbReference type="Proteomes" id="UP000799750">
    <property type="component" value="Unassembled WGS sequence"/>
</dbReference>
<gene>
    <name evidence="2" type="ORF">BU16DRAFT_583387</name>
</gene>
<dbReference type="Pfam" id="PF06985">
    <property type="entry name" value="HET"/>
    <property type="match status" value="1"/>
</dbReference>
<dbReference type="AlphaFoldDB" id="A0A6A6QME5"/>
<dbReference type="EMBL" id="MU004192">
    <property type="protein sequence ID" value="KAF2493256.1"/>
    <property type="molecule type" value="Genomic_DNA"/>
</dbReference>
<dbReference type="InterPro" id="IPR010730">
    <property type="entry name" value="HET"/>
</dbReference>
<name>A0A6A6QME5_9PEZI</name>
<accession>A0A6A6QME5</accession>
<dbReference type="OrthoDB" id="2288928at2759"/>
<evidence type="ECO:0000259" key="1">
    <source>
        <dbReference type="Pfam" id="PF06985"/>
    </source>
</evidence>